<comment type="similarity">
    <text evidence="1">Belongs to the HupF/HypC family.</text>
</comment>
<accession>A0A1G2FQG6</accession>
<evidence type="ECO:0008006" key="4">
    <source>
        <dbReference type="Google" id="ProtNLM"/>
    </source>
</evidence>
<evidence type="ECO:0000256" key="1">
    <source>
        <dbReference type="ARBA" id="ARBA00006018"/>
    </source>
</evidence>
<dbReference type="EMBL" id="MHNG01000020">
    <property type="protein sequence ID" value="OGZ40315.1"/>
    <property type="molecule type" value="Genomic_DNA"/>
</dbReference>
<dbReference type="Gene3D" id="2.30.30.140">
    <property type="match status" value="1"/>
</dbReference>
<organism evidence="2 3">
    <name type="scientific">Candidatus Portnoybacteria bacterium RIFCSPLOWO2_02_FULL_40_15</name>
    <dbReference type="NCBI Taxonomy" id="1802002"/>
    <lineage>
        <taxon>Bacteria</taxon>
        <taxon>Candidatus Portnoyibacteriota</taxon>
    </lineage>
</organism>
<sequence>MCLATPTKVIKIKNQWADVESRNHRHQVSLSLLKNIKIGDYLLIHDDLAIKKVQKKEAEEILNIINEPNR</sequence>
<dbReference type="GO" id="GO:0005506">
    <property type="term" value="F:iron ion binding"/>
    <property type="evidence" value="ECO:0007669"/>
    <property type="project" value="TreeGrafter"/>
</dbReference>
<dbReference type="Pfam" id="PF01455">
    <property type="entry name" value="HupF_HypC"/>
    <property type="match status" value="1"/>
</dbReference>
<dbReference type="NCBIfam" id="TIGR00074">
    <property type="entry name" value="hypC_hupF"/>
    <property type="match status" value="1"/>
</dbReference>
<dbReference type="PANTHER" id="PTHR35177">
    <property type="entry name" value="HYDROGENASE MATURATION FACTOR HYBG"/>
    <property type="match status" value="1"/>
</dbReference>
<name>A0A1G2FQG6_9BACT</name>
<dbReference type="GO" id="GO:1902670">
    <property type="term" value="F:carbon dioxide binding"/>
    <property type="evidence" value="ECO:0007669"/>
    <property type="project" value="TreeGrafter"/>
</dbReference>
<dbReference type="InterPro" id="IPR001109">
    <property type="entry name" value="Hydrogenase_HupF/HypC"/>
</dbReference>
<protein>
    <recommendedName>
        <fullName evidence="4">Hydrogenase assembly protein HypC</fullName>
    </recommendedName>
</protein>
<dbReference type="PRINTS" id="PR00445">
    <property type="entry name" value="HUPFHYPC"/>
</dbReference>
<gene>
    <name evidence="2" type="ORF">A3I20_00110</name>
</gene>
<proteinExistence type="inferred from homology"/>
<reference evidence="2 3" key="1">
    <citation type="journal article" date="2016" name="Nat. Commun.">
        <title>Thousands of microbial genomes shed light on interconnected biogeochemical processes in an aquifer system.</title>
        <authorList>
            <person name="Anantharaman K."/>
            <person name="Brown C.T."/>
            <person name="Hug L.A."/>
            <person name="Sharon I."/>
            <person name="Castelle C.J."/>
            <person name="Probst A.J."/>
            <person name="Thomas B.C."/>
            <person name="Singh A."/>
            <person name="Wilkins M.J."/>
            <person name="Karaoz U."/>
            <person name="Brodie E.L."/>
            <person name="Williams K.H."/>
            <person name="Hubbard S.S."/>
            <person name="Banfield J.F."/>
        </authorList>
    </citation>
    <scope>NUCLEOTIDE SEQUENCE [LARGE SCALE GENOMIC DNA]</scope>
</reference>
<evidence type="ECO:0000313" key="2">
    <source>
        <dbReference type="EMBL" id="OGZ40315.1"/>
    </source>
</evidence>
<dbReference type="SUPFAM" id="SSF159127">
    <property type="entry name" value="HupF/HypC-like"/>
    <property type="match status" value="1"/>
</dbReference>
<dbReference type="GO" id="GO:0051604">
    <property type="term" value="P:protein maturation"/>
    <property type="evidence" value="ECO:0007669"/>
    <property type="project" value="TreeGrafter"/>
</dbReference>
<dbReference type="PANTHER" id="PTHR35177:SF2">
    <property type="entry name" value="HYDROGENASE MATURATION FACTOR HYBG"/>
    <property type="match status" value="1"/>
</dbReference>
<evidence type="ECO:0000313" key="3">
    <source>
        <dbReference type="Proteomes" id="UP000177020"/>
    </source>
</evidence>
<dbReference type="AlphaFoldDB" id="A0A1G2FQG6"/>
<comment type="caution">
    <text evidence="2">The sequence shown here is derived from an EMBL/GenBank/DDBJ whole genome shotgun (WGS) entry which is preliminary data.</text>
</comment>
<dbReference type="Proteomes" id="UP000177020">
    <property type="component" value="Unassembled WGS sequence"/>
</dbReference>